<dbReference type="SUPFAM" id="SSF55961">
    <property type="entry name" value="Bet v1-like"/>
    <property type="match status" value="1"/>
</dbReference>
<evidence type="ECO:0000256" key="5">
    <source>
        <dbReference type="ARBA" id="ARBA00023014"/>
    </source>
</evidence>
<keyword evidence="8" id="KW-1185">Reference proteome</keyword>
<dbReference type="PANTHER" id="PTHR21266">
    <property type="entry name" value="IRON-SULFUR DOMAIN CONTAINING PROTEIN"/>
    <property type="match status" value="1"/>
</dbReference>
<keyword evidence="4" id="KW-0408">Iron</keyword>
<evidence type="ECO:0000256" key="1">
    <source>
        <dbReference type="ARBA" id="ARBA00022714"/>
    </source>
</evidence>
<dbReference type="Gene3D" id="2.102.10.10">
    <property type="entry name" value="Rieske [2Fe-2S] iron-sulphur domain"/>
    <property type="match status" value="1"/>
</dbReference>
<keyword evidence="2" id="KW-0479">Metal-binding</keyword>
<dbReference type="RefSeq" id="WP_304537609.1">
    <property type="nucleotide sequence ID" value="NZ_JAUQOM010000021.1"/>
</dbReference>
<evidence type="ECO:0000313" key="7">
    <source>
        <dbReference type="EMBL" id="MDO7837310.1"/>
    </source>
</evidence>
<dbReference type="SUPFAM" id="SSF50022">
    <property type="entry name" value="ISP domain"/>
    <property type="match status" value="1"/>
</dbReference>
<evidence type="ECO:0000256" key="4">
    <source>
        <dbReference type="ARBA" id="ARBA00023004"/>
    </source>
</evidence>
<dbReference type="InterPro" id="IPR036922">
    <property type="entry name" value="Rieske_2Fe-2S_sf"/>
</dbReference>
<keyword evidence="3" id="KW-0560">Oxidoreductase</keyword>
<keyword evidence="1" id="KW-0001">2Fe-2S</keyword>
<evidence type="ECO:0000256" key="2">
    <source>
        <dbReference type="ARBA" id="ARBA00022723"/>
    </source>
</evidence>
<dbReference type="Pfam" id="PF00355">
    <property type="entry name" value="Rieske"/>
    <property type="match status" value="1"/>
</dbReference>
<organism evidence="7 8">
    <name type="scientific">Sphingobium cyanobacteriorum</name>
    <dbReference type="NCBI Taxonomy" id="3063954"/>
    <lineage>
        <taxon>Bacteria</taxon>
        <taxon>Pseudomonadati</taxon>
        <taxon>Pseudomonadota</taxon>
        <taxon>Alphaproteobacteria</taxon>
        <taxon>Sphingomonadales</taxon>
        <taxon>Sphingomonadaceae</taxon>
        <taxon>Sphingobium</taxon>
    </lineage>
</organism>
<gene>
    <name evidence="7" type="ORF">Q4610_19880</name>
</gene>
<sequence>MTFVRNAWYVAGLSTEFAQDNVIGRTLLDERIVLYRRQDGMMAAIGGVCPHRFAPLEMGKRRGDAIECIYHGLQFDGSGKCIHNPRTGGALHRQLDVPGYEVCEKFGFVWVFMKGGEDSAPIPIPDDMSFLEELPAEDRGDAYLHMNADYRLIIDNLMDASHADFLHPELLATNGVLSQSPELIDDGHSIAGIYTADNKPVQALFGPFVPGGTADQHFLFQWFPPSLIRITARITVPGGETIFTDTMQILTPETAHSCHYWVSSVRNFALGGRAVTDQITNNVRDVFLHEDKPVLEAIDRIIGDRDFWKMRPALLEGDAPSALVRRRVAELATRSA</sequence>
<feature type="domain" description="Rieske" evidence="6">
    <location>
        <begin position="8"/>
        <end position="111"/>
    </location>
</feature>
<dbReference type="Pfam" id="PF19112">
    <property type="entry name" value="VanA_C"/>
    <property type="match status" value="1"/>
</dbReference>
<dbReference type="Gene3D" id="3.90.380.10">
    <property type="entry name" value="Naphthalene 1,2-dioxygenase Alpha Subunit, Chain A, domain 1"/>
    <property type="match status" value="1"/>
</dbReference>
<evidence type="ECO:0000256" key="3">
    <source>
        <dbReference type="ARBA" id="ARBA00023002"/>
    </source>
</evidence>
<comment type="caution">
    <text evidence="7">The sequence shown here is derived from an EMBL/GenBank/DDBJ whole genome shotgun (WGS) entry which is preliminary data.</text>
</comment>
<protein>
    <submittedName>
        <fullName evidence="7">Aromatic ring-hydroxylating dioxygenase subunit alpha</fullName>
    </submittedName>
</protein>
<dbReference type="InterPro" id="IPR044043">
    <property type="entry name" value="VanA_C_cat"/>
</dbReference>
<dbReference type="Proteomes" id="UP001176471">
    <property type="component" value="Unassembled WGS sequence"/>
</dbReference>
<reference evidence="7" key="1">
    <citation type="submission" date="2023-07" db="EMBL/GenBank/DDBJ databases">
        <title>Bacterial whole genome sequence for Sphingobium sp. HBC34.</title>
        <authorList>
            <person name="Le V."/>
            <person name="Ko S.-R."/>
            <person name="Ahn C.-Y."/>
            <person name="Oh H.-M."/>
        </authorList>
    </citation>
    <scope>NUCLEOTIDE SEQUENCE</scope>
    <source>
        <strain evidence="7">HBC34</strain>
    </source>
</reference>
<keyword evidence="5" id="KW-0411">Iron-sulfur</keyword>
<dbReference type="GO" id="GO:0051213">
    <property type="term" value="F:dioxygenase activity"/>
    <property type="evidence" value="ECO:0007669"/>
    <property type="project" value="UniProtKB-KW"/>
</dbReference>
<name>A0ABT8ZUA1_9SPHN</name>
<dbReference type="PANTHER" id="PTHR21266:SF60">
    <property type="entry name" value="3-KETOSTEROID-9-ALPHA-MONOOXYGENASE, OXYGENASE COMPONENT"/>
    <property type="match status" value="1"/>
</dbReference>
<dbReference type="PROSITE" id="PS51296">
    <property type="entry name" value="RIESKE"/>
    <property type="match status" value="1"/>
</dbReference>
<dbReference type="InterPro" id="IPR050584">
    <property type="entry name" value="Cholesterol_7-desaturase"/>
</dbReference>
<keyword evidence="7" id="KW-0223">Dioxygenase</keyword>
<evidence type="ECO:0000259" key="6">
    <source>
        <dbReference type="PROSITE" id="PS51296"/>
    </source>
</evidence>
<dbReference type="InterPro" id="IPR017941">
    <property type="entry name" value="Rieske_2Fe-2S"/>
</dbReference>
<accession>A0ABT8ZUA1</accession>
<dbReference type="EMBL" id="JAUQOM010000021">
    <property type="protein sequence ID" value="MDO7837310.1"/>
    <property type="molecule type" value="Genomic_DNA"/>
</dbReference>
<evidence type="ECO:0000313" key="8">
    <source>
        <dbReference type="Proteomes" id="UP001176471"/>
    </source>
</evidence>
<proteinExistence type="predicted"/>